<dbReference type="Proteomes" id="UP000290287">
    <property type="component" value="Unassembled WGS sequence"/>
</dbReference>
<name>A0A4V1LT44_9GAMM</name>
<comment type="caution">
    <text evidence="1">The sequence shown here is derived from an EMBL/GenBank/DDBJ whole genome shotgun (WGS) entry which is preliminary data.</text>
</comment>
<organism evidence="1 2">
    <name type="scientific">Veronia nyctiphanis</name>
    <dbReference type="NCBI Taxonomy" id="1278244"/>
    <lineage>
        <taxon>Bacteria</taxon>
        <taxon>Pseudomonadati</taxon>
        <taxon>Pseudomonadota</taxon>
        <taxon>Gammaproteobacteria</taxon>
        <taxon>Vibrionales</taxon>
        <taxon>Vibrionaceae</taxon>
        <taxon>Veronia</taxon>
    </lineage>
</organism>
<keyword evidence="2" id="KW-1185">Reference proteome</keyword>
<protein>
    <submittedName>
        <fullName evidence="1">Uncharacterized protein</fullName>
    </submittedName>
</protein>
<dbReference type="AlphaFoldDB" id="A0A4V1LT44"/>
<accession>A0A4V1LT44</accession>
<dbReference type="EMBL" id="PEIB01000005">
    <property type="protein sequence ID" value="RXJ73908.1"/>
    <property type="molecule type" value="Genomic_DNA"/>
</dbReference>
<proteinExistence type="predicted"/>
<gene>
    <name evidence="1" type="ORF">CS022_06335</name>
</gene>
<evidence type="ECO:0000313" key="1">
    <source>
        <dbReference type="EMBL" id="RXJ73908.1"/>
    </source>
</evidence>
<reference evidence="1 2" key="1">
    <citation type="submission" date="2017-10" db="EMBL/GenBank/DDBJ databases">
        <title>Nyctiphanis sp. nov., isolated from the stomach of the euphausiid Nyctiphanes simplex (Hansen, 1911) in the Gulf of California.</title>
        <authorList>
            <person name="Gomez-Gil B."/>
            <person name="Aguilar-Mendez M."/>
            <person name="Lopez-Cortes A."/>
            <person name="Gomez-Gutierrez J."/>
            <person name="Roque A."/>
            <person name="Lang E."/>
            <person name="Gonzalez-Castillo A."/>
        </authorList>
    </citation>
    <scope>NUCLEOTIDE SEQUENCE [LARGE SCALE GENOMIC DNA]</scope>
    <source>
        <strain evidence="1 2">CAIM 600</strain>
    </source>
</reference>
<sequence>MQCSVLLLTLAKAGKCEIDYFFLFSHYALTRQFTKMPLIKISVLLVFESINNTHIQAKSRENDHHV</sequence>
<evidence type="ECO:0000313" key="2">
    <source>
        <dbReference type="Proteomes" id="UP000290287"/>
    </source>
</evidence>